<evidence type="ECO:0000313" key="6">
    <source>
        <dbReference type="Proteomes" id="UP001501442"/>
    </source>
</evidence>
<dbReference type="InterPro" id="IPR043504">
    <property type="entry name" value="Peptidase_S1_PA_chymotrypsin"/>
</dbReference>
<dbReference type="Pfam" id="PF00089">
    <property type="entry name" value="Trypsin"/>
    <property type="match status" value="1"/>
</dbReference>
<protein>
    <recommendedName>
        <fullName evidence="4">Peptidase S1 domain-containing protein</fullName>
    </recommendedName>
</protein>
<dbReference type="InterPro" id="IPR050966">
    <property type="entry name" value="Glutamyl_endopeptidase"/>
</dbReference>
<feature type="compositionally biased region" description="Low complexity" evidence="2">
    <location>
        <begin position="59"/>
        <end position="97"/>
    </location>
</feature>
<dbReference type="Gene3D" id="2.40.10.10">
    <property type="entry name" value="Trypsin-like serine proteases"/>
    <property type="match status" value="2"/>
</dbReference>
<feature type="chain" id="PRO_5045038858" description="Peptidase S1 domain-containing protein" evidence="3">
    <location>
        <begin position="29"/>
        <end position="344"/>
    </location>
</feature>
<dbReference type="PANTHER" id="PTHR15462">
    <property type="entry name" value="SERINE PROTEASE"/>
    <property type="match status" value="1"/>
</dbReference>
<dbReference type="InterPro" id="IPR001254">
    <property type="entry name" value="Trypsin_dom"/>
</dbReference>
<evidence type="ECO:0000256" key="3">
    <source>
        <dbReference type="SAM" id="SignalP"/>
    </source>
</evidence>
<evidence type="ECO:0000313" key="5">
    <source>
        <dbReference type="EMBL" id="GAA4636315.1"/>
    </source>
</evidence>
<feature type="signal peptide" evidence="3">
    <location>
        <begin position="1"/>
        <end position="28"/>
    </location>
</feature>
<name>A0ABP8UNZ1_9ACTN</name>
<gene>
    <name evidence="5" type="ORF">GCM10023196_085570</name>
</gene>
<dbReference type="EMBL" id="BAABHK010000017">
    <property type="protein sequence ID" value="GAA4636315.1"/>
    <property type="molecule type" value="Genomic_DNA"/>
</dbReference>
<organism evidence="5 6">
    <name type="scientific">Actinoallomurus vinaceus</name>
    <dbReference type="NCBI Taxonomy" id="1080074"/>
    <lineage>
        <taxon>Bacteria</taxon>
        <taxon>Bacillati</taxon>
        <taxon>Actinomycetota</taxon>
        <taxon>Actinomycetes</taxon>
        <taxon>Streptosporangiales</taxon>
        <taxon>Thermomonosporaceae</taxon>
        <taxon>Actinoallomurus</taxon>
    </lineage>
</organism>
<accession>A0ABP8UNZ1</accession>
<feature type="domain" description="Peptidase S1" evidence="4">
    <location>
        <begin position="132"/>
        <end position="322"/>
    </location>
</feature>
<dbReference type="Proteomes" id="UP001501442">
    <property type="component" value="Unassembled WGS sequence"/>
</dbReference>
<keyword evidence="6" id="KW-1185">Reference proteome</keyword>
<evidence type="ECO:0000256" key="2">
    <source>
        <dbReference type="SAM" id="MobiDB-lite"/>
    </source>
</evidence>
<feature type="region of interest" description="Disordered" evidence="2">
    <location>
        <begin position="28"/>
        <end position="97"/>
    </location>
</feature>
<reference evidence="6" key="1">
    <citation type="journal article" date="2019" name="Int. J. Syst. Evol. Microbiol.">
        <title>The Global Catalogue of Microorganisms (GCM) 10K type strain sequencing project: providing services to taxonomists for standard genome sequencing and annotation.</title>
        <authorList>
            <consortium name="The Broad Institute Genomics Platform"/>
            <consortium name="The Broad Institute Genome Sequencing Center for Infectious Disease"/>
            <person name="Wu L."/>
            <person name="Ma J."/>
        </authorList>
    </citation>
    <scope>NUCLEOTIDE SEQUENCE [LARGE SCALE GENOMIC DNA]</scope>
    <source>
        <strain evidence="6">JCM 17939</strain>
    </source>
</reference>
<sequence length="344" mass="36062">MPRRLRSIGALLATTALSLTVATGTAHAGSPADAVIGGTGKASPSAADGADYWTPERMAAATPAADPTDTSTTPSSPPSSGISQSSPGSLPAGSAAAPGTVTPQALTYFWQSKVWASHGVMPATTIGKLYFTDTSGEGHWCTATTIASNNRSTIWTAGHCVTDGKKHWYSKFLFAPDYHDAEWPYGTWSGKAWAAPNGYYDGGDSMYDMAAIALYNNNSGSKVGDVVGQQGYQFSDSNSGRLWPDVRSFGYPQDTHPARSDIDPNAHDLRFCVGEVTTPAYQEISCDMGHGASGGPSLYDLQLSRGWGYIIGLNSFQNSMASHINFGPVLGTAAVNALNAVKSQ</sequence>
<dbReference type="RefSeq" id="WP_345439296.1">
    <property type="nucleotide sequence ID" value="NZ_BAABHK010000017.1"/>
</dbReference>
<keyword evidence="1 3" id="KW-0732">Signal</keyword>
<comment type="caution">
    <text evidence="5">The sequence shown here is derived from an EMBL/GenBank/DDBJ whole genome shotgun (WGS) entry which is preliminary data.</text>
</comment>
<proteinExistence type="predicted"/>
<dbReference type="InterPro" id="IPR009003">
    <property type="entry name" value="Peptidase_S1_PA"/>
</dbReference>
<evidence type="ECO:0000259" key="4">
    <source>
        <dbReference type="Pfam" id="PF00089"/>
    </source>
</evidence>
<evidence type="ECO:0000256" key="1">
    <source>
        <dbReference type="ARBA" id="ARBA00022729"/>
    </source>
</evidence>
<dbReference type="SUPFAM" id="SSF50494">
    <property type="entry name" value="Trypsin-like serine proteases"/>
    <property type="match status" value="1"/>
</dbReference>